<evidence type="ECO:0000256" key="1">
    <source>
        <dbReference type="ARBA" id="ARBA00022536"/>
    </source>
</evidence>
<evidence type="ECO:0000259" key="5">
    <source>
        <dbReference type="PROSITE" id="PS01186"/>
    </source>
</evidence>
<dbReference type="FunFam" id="2.10.25.10:FF:000016">
    <property type="entry name" value="Teneurin transmembrane protein 2"/>
    <property type="match status" value="1"/>
</dbReference>
<evidence type="ECO:0000256" key="3">
    <source>
        <dbReference type="ARBA" id="ARBA00023157"/>
    </source>
</evidence>
<dbReference type="SUPFAM" id="SSF57196">
    <property type="entry name" value="EGF/Laminin"/>
    <property type="match status" value="1"/>
</dbReference>
<accession>A0ABD0NKA1</accession>
<dbReference type="InterPro" id="IPR000742">
    <property type="entry name" value="EGF"/>
</dbReference>
<evidence type="ECO:0000313" key="7">
    <source>
        <dbReference type="Proteomes" id="UP001529510"/>
    </source>
</evidence>
<name>A0ABD0NKA1_CIRMR</name>
<organism evidence="6 7">
    <name type="scientific">Cirrhinus mrigala</name>
    <name type="common">Mrigala</name>
    <dbReference type="NCBI Taxonomy" id="683832"/>
    <lineage>
        <taxon>Eukaryota</taxon>
        <taxon>Metazoa</taxon>
        <taxon>Chordata</taxon>
        <taxon>Craniata</taxon>
        <taxon>Vertebrata</taxon>
        <taxon>Euteleostomi</taxon>
        <taxon>Actinopterygii</taxon>
        <taxon>Neopterygii</taxon>
        <taxon>Teleostei</taxon>
        <taxon>Ostariophysi</taxon>
        <taxon>Cypriniformes</taxon>
        <taxon>Cyprinidae</taxon>
        <taxon>Labeoninae</taxon>
        <taxon>Labeonini</taxon>
        <taxon>Cirrhinus</taxon>
    </lineage>
</organism>
<dbReference type="Proteomes" id="UP001529510">
    <property type="component" value="Unassembled WGS sequence"/>
</dbReference>
<dbReference type="EMBL" id="JAMKFB020000021">
    <property type="protein sequence ID" value="KAL0162413.1"/>
    <property type="molecule type" value="Genomic_DNA"/>
</dbReference>
<evidence type="ECO:0000259" key="4">
    <source>
        <dbReference type="PROSITE" id="PS00022"/>
    </source>
</evidence>
<feature type="domain" description="EGF-like" evidence="4 5">
    <location>
        <begin position="18"/>
        <end position="29"/>
    </location>
</feature>
<proteinExistence type="predicted"/>
<protein>
    <recommendedName>
        <fullName evidence="4 5">EGF-like domain-containing protein</fullName>
    </recommendedName>
</protein>
<dbReference type="InterPro" id="IPR051216">
    <property type="entry name" value="Teneurin"/>
</dbReference>
<evidence type="ECO:0000256" key="2">
    <source>
        <dbReference type="ARBA" id="ARBA00022737"/>
    </source>
</evidence>
<keyword evidence="1" id="KW-0245">EGF-like domain</keyword>
<reference evidence="6 7" key="1">
    <citation type="submission" date="2024-05" db="EMBL/GenBank/DDBJ databases">
        <title>Genome sequencing and assembly of Indian major carp, Cirrhinus mrigala (Hamilton, 1822).</title>
        <authorList>
            <person name="Mohindra V."/>
            <person name="Chowdhury L.M."/>
            <person name="Lal K."/>
            <person name="Jena J.K."/>
        </authorList>
    </citation>
    <scope>NUCLEOTIDE SEQUENCE [LARGE SCALE GENOMIC DNA]</scope>
    <source>
        <strain evidence="6">CM1030</strain>
        <tissue evidence="6">Blood</tissue>
    </source>
</reference>
<dbReference type="Pfam" id="PF23106">
    <property type="entry name" value="EGF_Teneurin"/>
    <property type="match status" value="2"/>
</dbReference>
<dbReference type="SMART" id="SM00181">
    <property type="entry name" value="EGF"/>
    <property type="match status" value="2"/>
</dbReference>
<feature type="non-terminal residue" evidence="6">
    <location>
        <position position="66"/>
    </location>
</feature>
<comment type="caution">
    <text evidence="6">The sequence shown here is derived from an EMBL/GenBank/DDBJ whole genome shotgun (WGS) entry which is preliminary data.</text>
</comment>
<sequence length="66" mass="6806">DCLDPTCSGHGSCVSGQCHCKPGWSGPLCDVSRAQCPDQCNGHGAYSPDTGLCSCDPNWMGPDCST</sequence>
<keyword evidence="2" id="KW-0677">Repeat</keyword>
<keyword evidence="7" id="KW-1185">Reference proteome</keyword>
<dbReference type="AlphaFoldDB" id="A0ABD0NKA1"/>
<gene>
    <name evidence="6" type="ORF">M9458_041809</name>
</gene>
<dbReference type="PROSITE" id="PS01186">
    <property type="entry name" value="EGF_2"/>
    <property type="match status" value="1"/>
</dbReference>
<feature type="non-terminal residue" evidence="6">
    <location>
        <position position="1"/>
    </location>
</feature>
<feature type="domain" description="EGF-like" evidence="4">
    <location>
        <begin position="53"/>
        <end position="64"/>
    </location>
</feature>
<dbReference type="FunFam" id="2.10.25.10:FF:000021">
    <property type="entry name" value="Teneurin transmembrane protein 2"/>
    <property type="match status" value="1"/>
</dbReference>
<dbReference type="PANTHER" id="PTHR11219:SF8">
    <property type="entry name" value="TENEURIN-2"/>
    <property type="match status" value="1"/>
</dbReference>
<keyword evidence="3" id="KW-1015">Disulfide bond</keyword>
<dbReference type="PROSITE" id="PS00022">
    <property type="entry name" value="EGF_1"/>
    <property type="match status" value="2"/>
</dbReference>
<dbReference type="PANTHER" id="PTHR11219">
    <property type="entry name" value="TENEURIN AND N-ACETYLGLUCOSAMINE-1-PHOSPHODIESTER ALPHA-N-ACETYLGLUCOSAMINIDASE"/>
    <property type="match status" value="1"/>
</dbReference>
<dbReference type="Gene3D" id="2.10.25.10">
    <property type="entry name" value="Laminin"/>
    <property type="match status" value="2"/>
</dbReference>
<evidence type="ECO:0000313" key="6">
    <source>
        <dbReference type="EMBL" id="KAL0162413.1"/>
    </source>
</evidence>